<dbReference type="Gene3D" id="3.40.50.300">
    <property type="entry name" value="P-loop containing nucleotide triphosphate hydrolases"/>
    <property type="match status" value="1"/>
</dbReference>
<dbReference type="OrthoDB" id="9804785at2"/>
<evidence type="ECO:0000256" key="1">
    <source>
        <dbReference type="ARBA" id="ARBA00006611"/>
    </source>
</evidence>
<proteinExistence type="inferred from homology"/>
<dbReference type="PANTHER" id="PTHR30258:SF2">
    <property type="entry name" value="COMG OPERON PROTEIN 1"/>
    <property type="match status" value="1"/>
</dbReference>
<comment type="similarity">
    <text evidence="1">Belongs to the GSP E family.</text>
</comment>
<evidence type="ECO:0000256" key="3">
    <source>
        <dbReference type="ARBA" id="ARBA00022840"/>
    </source>
</evidence>
<dbReference type="GO" id="GO:0005524">
    <property type="term" value="F:ATP binding"/>
    <property type="evidence" value="ECO:0007669"/>
    <property type="project" value="UniProtKB-KW"/>
</dbReference>
<dbReference type="InterPro" id="IPR027417">
    <property type="entry name" value="P-loop_NTPase"/>
</dbReference>
<dbReference type="SUPFAM" id="SSF160246">
    <property type="entry name" value="EspE N-terminal domain-like"/>
    <property type="match status" value="1"/>
</dbReference>
<keyword evidence="6" id="KW-1185">Reference proteome</keyword>
<name>A0A2P7SLV3_9HYPH</name>
<dbReference type="EMBL" id="PXYK01000005">
    <property type="protein sequence ID" value="PSJ63456.1"/>
    <property type="molecule type" value="Genomic_DNA"/>
</dbReference>
<reference evidence="5 6" key="1">
    <citation type="submission" date="2018-03" db="EMBL/GenBank/DDBJ databases">
        <title>The draft genome of Mesorhizobium sp. 6GN-30.</title>
        <authorList>
            <person name="Liu L."/>
            <person name="Li L."/>
            <person name="Wang T."/>
            <person name="Zhang X."/>
            <person name="Liang L."/>
        </authorList>
    </citation>
    <scope>NUCLEOTIDE SEQUENCE [LARGE SCALE GENOMIC DNA]</scope>
    <source>
        <strain evidence="5 6">6GN30</strain>
    </source>
</reference>
<evidence type="ECO:0000259" key="4">
    <source>
        <dbReference type="PROSITE" id="PS00662"/>
    </source>
</evidence>
<accession>A0A2P7SLV3</accession>
<comment type="caution">
    <text evidence="5">The sequence shown here is derived from an EMBL/GenBank/DDBJ whole genome shotgun (WGS) entry which is preliminary data.</text>
</comment>
<evidence type="ECO:0000256" key="2">
    <source>
        <dbReference type="ARBA" id="ARBA00022741"/>
    </source>
</evidence>
<dbReference type="CDD" id="cd01129">
    <property type="entry name" value="PulE-GspE-like"/>
    <property type="match status" value="1"/>
</dbReference>
<dbReference type="Pfam" id="PF00437">
    <property type="entry name" value="T2SSE"/>
    <property type="match status" value="1"/>
</dbReference>
<feature type="domain" description="Bacterial type II secretion system protein E" evidence="4">
    <location>
        <begin position="379"/>
        <end position="393"/>
    </location>
</feature>
<dbReference type="PANTHER" id="PTHR30258">
    <property type="entry name" value="TYPE II SECRETION SYSTEM PROTEIN GSPE-RELATED"/>
    <property type="match status" value="1"/>
</dbReference>
<sequence>MNVHLQRPTADEVLNRLVADGALSQDGAGRARAALTSTSHPFDIVLTELGLLREDELARHLASILQLPLFNDLFGLDAQLVDLVGLSFCEGSSILPLGMTDGVVSVAVSDPFSRGAIDALAFHLDRMPSLHIATRSQIAAQFKLLRQGAEGEVLADAFDAYANLNDADRLRDIAREAPVVRLVSRVINEAVERGATDIHIEPQEDNVRIRVRLDGLLLLAETVARSMHAGIVTRIKILAQLNIAERRIPQDGRLRAVVRGQNVDMRVSVVPSAHGEAIVLRVLDRSRVRLELEALGFDPAARARLTAMSQAANGIILITGPTGSGKTTTLYSMLKGRNSIDTKIFTVEDPVEYRLAGVTQLQVEPVIGLDFAAALRSVLRQDPDIILVGEVRDKETAEIAIRAALTGHLVLSTLHTNSATGAFTCEPACKVDPLGGVIGVQN</sequence>
<dbReference type="Gene3D" id="3.30.300.160">
    <property type="entry name" value="Type II secretion system, protein E, N-terminal domain"/>
    <property type="match status" value="1"/>
</dbReference>
<dbReference type="InterPro" id="IPR003593">
    <property type="entry name" value="AAA+_ATPase"/>
</dbReference>
<dbReference type="RefSeq" id="WP_106771518.1">
    <property type="nucleotide sequence ID" value="NZ_PXYK01000005.1"/>
</dbReference>
<gene>
    <name evidence="5" type="ORF">C7I84_07480</name>
</gene>
<dbReference type="Proteomes" id="UP000241229">
    <property type="component" value="Unassembled WGS sequence"/>
</dbReference>
<dbReference type="InterPro" id="IPR007831">
    <property type="entry name" value="T2SS_GspE_N"/>
</dbReference>
<dbReference type="Gene3D" id="3.30.450.90">
    <property type="match status" value="1"/>
</dbReference>
<organism evidence="5 6">
    <name type="scientific">Kumtagia ephedrae</name>
    <dbReference type="NCBI Taxonomy" id="2116701"/>
    <lineage>
        <taxon>Bacteria</taxon>
        <taxon>Pseudomonadati</taxon>
        <taxon>Pseudomonadota</taxon>
        <taxon>Alphaproteobacteria</taxon>
        <taxon>Hyphomicrobiales</taxon>
        <taxon>Phyllobacteriaceae</taxon>
        <taxon>Kumtagia</taxon>
    </lineage>
</organism>
<dbReference type="InterPro" id="IPR037257">
    <property type="entry name" value="T2SS_E_N_sf"/>
</dbReference>
<dbReference type="GO" id="GO:0016887">
    <property type="term" value="F:ATP hydrolysis activity"/>
    <property type="evidence" value="ECO:0007669"/>
    <property type="project" value="TreeGrafter"/>
</dbReference>
<dbReference type="Pfam" id="PF05157">
    <property type="entry name" value="MshEN"/>
    <property type="match status" value="1"/>
</dbReference>
<dbReference type="PROSITE" id="PS00662">
    <property type="entry name" value="T2SP_E"/>
    <property type="match status" value="1"/>
</dbReference>
<protein>
    <submittedName>
        <fullName evidence="5">Type II/IV secretion system protein</fullName>
    </submittedName>
</protein>
<evidence type="ECO:0000313" key="5">
    <source>
        <dbReference type="EMBL" id="PSJ63456.1"/>
    </source>
</evidence>
<keyword evidence="3" id="KW-0067">ATP-binding</keyword>
<dbReference type="SMART" id="SM00382">
    <property type="entry name" value="AAA"/>
    <property type="match status" value="1"/>
</dbReference>
<evidence type="ECO:0000313" key="6">
    <source>
        <dbReference type="Proteomes" id="UP000241229"/>
    </source>
</evidence>
<dbReference type="SUPFAM" id="SSF52540">
    <property type="entry name" value="P-loop containing nucleoside triphosphate hydrolases"/>
    <property type="match status" value="1"/>
</dbReference>
<dbReference type="AlphaFoldDB" id="A0A2P7SLV3"/>
<dbReference type="InterPro" id="IPR001482">
    <property type="entry name" value="T2SS/T4SS_dom"/>
</dbReference>
<keyword evidence="2" id="KW-0547">Nucleotide-binding</keyword>
<dbReference type="GO" id="GO:0005886">
    <property type="term" value="C:plasma membrane"/>
    <property type="evidence" value="ECO:0007669"/>
    <property type="project" value="TreeGrafter"/>
</dbReference>